<dbReference type="EMBL" id="MU129055">
    <property type="protein sequence ID" value="KAF9508579.1"/>
    <property type="molecule type" value="Genomic_DNA"/>
</dbReference>
<gene>
    <name evidence="2" type="ORF">BS47DRAFT_214131</name>
</gene>
<evidence type="ECO:0000313" key="2">
    <source>
        <dbReference type="EMBL" id="KAF9508579.1"/>
    </source>
</evidence>
<comment type="caution">
    <text evidence="2">The sequence shown here is derived from an EMBL/GenBank/DDBJ whole genome shotgun (WGS) entry which is preliminary data.</text>
</comment>
<protein>
    <submittedName>
        <fullName evidence="2">Uncharacterized protein</fullName>
    </submittedName>
</protein>
<dbReference type="Proteomes" id="UP000886523">
    <property type="component" value="Unassembled WGS sequence"/>
</dbReference>
<sequence length="141" mass="15430">MFLRLFTVLSLGIAAFGAVAPRSQPPQLATPQFQLAFISTIIVDLNNLGEITIPEGVRANAHILGGNWTRPDGSLLANIVTGIGGQNGYIDSTGILHYDVRYTIRFVEDNKYGYITVTGFGIIGVKNRLVLYVLVFFYAHL</sequence>
<dbReference type="Gene3D" id="2.40.160.20">
    <property type="match status" value="1"/>
</dbReference>
<proteinExistence type="predicted"/>
<name>A0A9P6AMH7_9AGAM</name>
<dbReference type="OrthoDB" id="5231894at2759"/>
<feature type="chain" id="PRO_5040284999" evidence="1">
    <location>
        <begin position="22"/>
        <end position="141"/>
    </location>
</feature>
<keyword evidence="1" id="KW-0732">Signal</keyword>
<accession>A0A9P6AMH7</accession>
<evidence type="ECO:0000256" key="1">
    <source>
        <dbReference type="SAM" id="SignalP"/>
    </source>
</evidence>
<feature type="signal peptide" evidence="1">
    <location>
        <begin position="1"/>
        <end position="21"/>
    </location>
</feature>
<dbReference type="AlphaFoldDB" id="A0A9P6AMH7"/>
<evidence type="ECO:0000313" key="3">
    <source>
        <dbReference type="Proteomes" id="UP000886523"/>
    </source>
</evidence>
<reference evidence="2" key="1">
    <citation type="journal article" date="2020" name="Nat. Commun.">
        <title>Large-scale genome sequencing of mycorrhizal fungi provides insights into the early evolution of symbiotic traits.</title>
        <authorList>
            <person name="Miyauchi S."/>
            <person name="Kiss E."/>
            <person name="Kuo A."/>
            <person name="Drula E."/>
            <person name="Kohler A."/>
            <person name="Sanchez-Garcia M."/>
            <person name="Morin E."/>
            <person name="Andreopoulos B."/>
            <person name="Barry K.W."/>
            <person name="Bonito G."/>
            <person name="Buee M."/>
            <person name="Carver A."/>
            <person name="Chen C."/>
            <person name="Cichocki N."/>
            <person name="Clum A."/>
            <person name="Culley D."/>
            <person name="Crous P.W."/>
            <person name="Fauchery L."/>
            <person name="Girlanda M."/>
            <person name="Hayes R.D."/>
            <person name="Keri Z."/>
            <person name="LaButti K."/>
            <person name="Lipzen A."/>
            <person name="Lombard V."/>
            <person name="Magnuson J."/>
            <person name="Maillard F."/>
            <person name="Murat C."/>
            <person name="Nolan M."/>
            <person name="Ohm R.A."/>
            <person name="Pangilinan J."/>
            <person name="Pereira M.F."/>
            <person name="Perotto S."/>
            <person name="Peter M."/>
            <person name="Pfister S."/>
            <person name="Riley R."/>
            <person name="Sitrit Y."/>
            <person name="Stielow J.B."/>
            <person name="Szollosi G."/>
            <person name="Zifcakova L."/>
            <person name="Stursova M."/>
            <person name="Spatafora J.W."/>
            <person name="Tedersoo L."/>
            <person name="Vaario L.M."/>
            <person name="Yamada A."/>
            <person name="Yan M."/>
            <person name="Wang P."/>
            <person name="Xu J."/>
            <person name="Bruns T."/>
            <person name="Baldrian P."/>
            <person name="Vilgalys R."/>
            <person name="Dunand C."/>
            <person name="Henrissat B."/>
            <person name="Grigoriev I.V."/>
            <person name="Hibbett D."/>
            <person name="Nagy L.G."/>
            <person name="Martin F.M."/>
        </authorList>
    </citation>
    <scope>NUCLEOTIDE SEQUENCE</scope>
    <source>
        <strain evidence="2">UP504</strain>
    </source>
</reference>
<organism evidence="2 3">
    <name type="scientific">Hydnum rufescens UP504</name>
    <dbReference type="NCBI Taxonomy" id="1448309"/>
    <lineage>
        <taxon>Eukaryota</taxon>
        <taxon>Fungi</taxon>
        <taxon>Dikarya</taxon>
        <taxon>Basidiomycota</taxon>
        <taxon>Agaricomycotina</taxon>
        <taxon>Agaricomycetes</taxon>
        <taxon>Cantharellales</taxon>
        <taxon>Hydnaceae</taxon>
        <taxon>Hydnum</taxon>
    </lineage>
</organism>
<keyword evidence="3" id="KW-1185">Reference proteome</keyword>